<protein>
    <submittedName>
        <fullName evidence="1">Uncharacterized protein</fullName>
    </submittedName>
</protein>
<dbReference type="Proteomes" id="UP000472710">
    <property type="component" value="Unassembled WGS sequence"/>
</dbReference>
<dbReference type="EMBL" id="BLLN01000003">
    <property type="protein sequence ID" value="GFH71648.1"/>
    <property type="molecule type" value="Genomic_DNA"/>
</dbReference>
<sequence length="91" mass="10438">MTRRHLQRLERLEPRIDDLSVWLTERRGDQLAAVITRSLDALRDETTSLLRTEGRPDLADHITREWPGWAARIVPEQIAAVTGTDVGENRP</sequence>
<proteinExistence type="predicted"/>
<accession>A0ABQ1CMZ1</accession>
<keyword evidence="2" id="KW-1185">Reference proteome</keyword>
<organism evidence="1 2">
    <name type="scientific">Streptomyces diastaticus subsp. diastaticus</name>
    <dbReference type="NCBI Taxonomy" id="68040"/>
    <lineage>
        <taxon>Bacteria</taxon>
        <taxon>Bacillati</taxon>
        <taxon>Actinomycetota</taxon>
        <taxon>Actinomycetes</taxon>
        <taxon>Kitasatosporales</taxon>
        <taxon>Streptomycetaceae</taxon>
        <taxon>Streptomyces</taxon>
        <taxon>Streptomyces diastaticus group</taxon>
    </lineage>
</organism>
<comment type="caution">
    <text evidence="1">The sequence shown here is derived from an EMBL/GenBank/DDBJ whole genome shotgun (WGS) entry which is preliminary data.</text>
</comment>
<evidence type="ECO:0000313" key="2">
    <source>
        <dbReference type="Proteomes" id="UP000472710"/>
    </source>
</evidence>
<name>A0ABQ1CMZ1_STRDI</name>
<evidence type="ECO:0000313" key="1">
    <source>
        <dbReference type="EMBL" id="GFH71648.1"/>
    </source>
</evidence>
<reference evidence="1 2" key="1">
    <citation type="submission" date="2020-02" db="EMBL/GenBank/DDBJ databases">
        <title>Whole genome shotgun sequence of Streptomyces diastaticus subsp. diastaticus NBRC 13412.</title>
        <authorList>
            <person name="Ichikawa N."/>
            <person name="Komaki H."/>
            <person name="Tamura T."/>
        </authorList>
    </citation>
    <scope>NUCLEOTIDE SEQUENCE [LARGE SCALE GENOMIC DNA]</scope>
    <source>
        <strain evidence="1 2">NBRC 13412</strain>
    </source>
</reference>
<gene>
    <name evidence="1" type="ORF">Sdia_24160</name>
</gene>
<dbReference type="GeneID" id="95069727"/>
<dbReference type="RefSeq" id="WP_189500007.1">
    <property type="nucleotide sequence ID" value="NZ_BLLN01000003.1"/>
</dbReference>